<dbReference type="InParanoid" id="F1Z495"/>
<dbReference type="Proteomes" id="UP000004728">
    <property type="component" value="Unassembled WGS sequence"/>
</dbReference>
<dbReference type="GO" id="GO:0016020">
    <property type="term" value="C:membrane"/>
    <property type="evidence" value="ECO:0007669"/>
    <property type="project" value="TreeGrafter"/>
</dbReference>
<dbReference type="AlphaFoldDB" id="F1Z495"/>
<evidence type="ECO:0000256" key="1">
    <source>
        <dbReference type="SAM" id="SignalP"/>
    </source>
</evidence>
<name>F1Z495_9SPHN</name>
<reference evidence="2 3" key="1">
    <citation type="journal article" date="2012" name="J. Bacteriol.">
        <title>Draft Genome Sequence of Novosphingobium nitrogenifigens Y88T.</title>
        <authorList>
            <person name="Strabala T.J."/>
            <person name="Macdonald L."/>
            <person name="Liu V."/>
            <person name="Smit A.M."/>
        </authorList>
    </citation>
    <scope>NUCLEOTIDE SEQUENCE [LARGE SCALE GENOMIC DNA]</scope>
    <source>
        <strain evidence="2 3">DSM 19370</strain>
    </source>
</reference>
<dbReference type="EMBL" id="AEWJ01000018">
    <property type="protein sequence ID" value="EGD60505.1"/>
    <property type="molecule type" value="Genomic_DNA"/>
</dbReference>
<keyword evidence="3" id="KW-1185">Reference proteome</keyword>
<protein>
    <recommendedName>
        <fullName evidence="4">Peptidase M48, Ste24p</fullName>
    </recommendedName>
</protein>
<dbReference type="OrthoDB" id="7338723at2"/>
<dbReference type="STRING" id="983920.Y88_2795"/>
<feature type="chain" id="PRO_5003272609" description="Peptidase M48, Ste24p" evidence="1">
    <location>
        <begin position="25"/>
        <end position="325"/>
    </location>
</feature>
<dbReference type="HOGENOM" id="CLU_066166_0_0_5"/>
<dbReference type="eggNOG" id="COG0501">
    <property type="taxonomic scope" value="Bacteria"/>
</dbReference>
<proteinExistence type="predicted"/>
<evidence type="ECO:0000313" key="2">
    <source>
        <dbReference type="EMBL" id="EGD60505.1"/>
    </source>
</evidence>
<dbReference type="RefSeq" id="WP_008068328.1">
    <property type="nucleotide sequence ID" value="NZ_AQWK01000009.1"/>
</dbReference>
<dbReference type="PANTHER" id="PTHR22726:SF1">
    <property type="entry name" value="METALLOENDOPEPTIDASE OMA1, MITOCHONDRIAL"/>
    <property type="match status" value="1"/>
</dbReference>
<evidence type="ECO:0008006" key="4">
    <source>
        <dbReference type="Google" id="ProtNLM"/>
    </source>
</evidence>
<gene>
    <name evidence="2" type="ORF">Y88_2795</name>
</gene>
<evidence type="ECO:0000313" key="3">
    <source>
        <dbReference type="Proteomes" id="UP000004728"/>
    </source>
</evidence>
<comment type="caution">
    <text evidence="2">The sequence shown here is derived from an EMBL/GenBank/DDBJ whole genome shotgun (WGS) entry which is preliminary data.</text>
</comment>
<dbReference type="InterPro" id="IPR051156">
    <property type="entry name" value="Mito/Outer_Membr_Metalloprot"/>
</dbReference>
<keyword evidence="1" id="KW-0732">Signal</keyword>
<dbReference type="GO" id="GO:0004222">
    <property type="term" value="F:metalloendopeptidase activity"/>
    <property type="evidence" value="ECO:0007669"/>
    <property type="project" value="TreeGrafter"/>
</dbReference>
<dbReference type="GO" id="GO:0051603">
    <property type="term" value="P:proteolysis involved in protein catabolic process"/>
    <property type="evidence" value="ECO:0007669"/>
    <property type="project" value="TreeGrafter"/>
</dbReference>
<dbReference type="PANTHER" id="PTHR22726">
    <property type="entry name" value="METALLOENDOPEPTIDASE OMA1"/>
    <property type="match status" value="1"/>
</dbReference>
<accession>F1Z495</accession>
<feature type="signal peptide" evidence="1">
    <location>
        <begin position="1"/>
        <end position="24"/>
    </location>
</feature>
<organism evidence="2 3">
    <name type="scientific">Novosphingobium nitrogenifigens DSM 19370</name>
    <dbReference type="NCBI Taxonomy" id="983920"/>
    <lineage>
        <taxon>Bacteria</taxon>
        <taxon>Pseudomonadati</taxon>
        <taxon>Pseudomonadota</taxon>
        <taxon>Alphaproteobacteria</taxon>
        <taxon>Sphingomonadales</taxon>
        <taxon>Sphingomonadaceae</taxon>
        <taxon>Novosphingobium</taxon>
    </lineage>
</organism>
<sequence>MTRARGTTIAGLASLPLAAFSLLAAVLTPAPLAAQPVDGLQVADSAVQSVGWKLALANRRYCARTAPETGIMLADLATYDDARATRTAYGLGTSGEIFVGALADEAPGARAGLVVNTMVRSIGNRVMANEMPPPRQDWFARVQRLQNLIDTTAAREGHVDFGLYGGKTVTVVPEITCHVRFFLDDGKTDAHAVRDEVHIGHRYVDQLGGDTDLLAALVAHEMAHAVLDHETELEAAHGRIDVTRRTEREADRLSVWLMANAGYDPENAVRLQQEVIRRRGSFLAFDPTHGSWRSRAETISAEIEALHAAPDADWPHRFVREKRDN</sequence>